<dbReference type="RefSeq" id="WP_133821925.1">
    <property type="nucleotide sequence ID" value="NZ_SNZH01000031.1"/>
</dbReference>
<feature type="transmembrane region" description="Helical" evidence="1">
    <location>
        <begin position="72"/>
        <end position="94"/>
    </location>
</feature>
<name>A0A4R6YI16_9GAMM</name>
<gene>
    <name evidence="2" type="ORF">DFR29_1318</name>
</gene>
<evidence type="ECO:0000256" key="1">
    <source>
        <dbReference type="SAM" id="Phobius"/>
    </source>
</evidence>
<feature type="transmembrane region" description="Helical" evidence="1">
    <location>
        <begin position="148"/>
        <end position="181"/>
    </location>
</feature>
<evidence type="ECO:0000313" key="2">
    <source>
        <dbReference type="EMBL" id="TDR36264.1"/>
    </source>
</evidence>
<accession>A0A4R6YI16</accession>
<keyword evidence="3" id="KW-1185">Reference proteome</keyword>
<comment type="caution">
    <text evidence="2">The sequence shown here is derived from an EMBL/GenBank/DDBJ whole genome shotgun (WGS) entry which is preliminary data.</text>
</comment>
<reference evidence="2 3" key="1">
    <citation type="submission" date="2019-03" db="EMBL/GenBank/DDBJ databases">
        <title>Genomic Encyclopedia of Type Strains, Phase IV (KMG-IV): sequencing the most valuable type-strain genomes for metagenomic binning, comparative biology and taxonomic classification.</title>
        <authorList>
            <person name="Goeker M."/>
        </authorList>
    </citation>
    <scope>NUCLEOTIDE SEQUENCE [LARGE SCALE GENOMIC DNA]</scope>
    <source>
        <strain evidence="2 3">DSM 21667</strain>
    </source>
</reference>
<dbReference type="Proteomes" id="UP000295293">
    <property type="component" value="Unassembled WGS sequence"/>
</dbReference>
<dbReference type="AlphaFoldDB" id="A0A4R6YI16"/>
<proteinExistence type="predicted"/>
<dbReference type="OrthoDB" id="1491387at2"/>
<feature type="transmembrane region" description="Helical" evidence="1">
    <location>
        <begin position="187"/>
        <end position="210"/>
    </location>
</feature>
<dbReference type="EMBL" id="SNZH01000031">
    <property type="protein sequence ID" value="TDR36264.1"/>
    <property type="molecule type" value="Genomic_DNA"/>
</dbReference>
<feature type="transmembrane region" description="Helical" evidence="1">
    <location>
        <begin position="34"/>
        <end position="52"/>
    </location>
</feature>
<feature type="transmembrane region" description="Helical" evidence="1">
    <location>
        <begin position="261"/>
        <end position="281"/>
    </location>
</feature>
<evidence type="ECO:0000313" key="3">
    <source>
        <dbReference type="Proteomes" id="UP000295293"/>
    </source>
</evidence>
<keyword evidence="1" id="KW-1133">Transmembrane helix</keyword>
<organism evidence="2 3">
    <name type="scientific">Tahibacter aquaticus</name>
    <dbReference type="NCBI Taxonomy" id="520092"/>
    <lineage>
        <taxon>Bacteria</taxon>
        <taxon>Pseudomonadati</taxon>
        <taxon>Pseudomonadota</taxon>
        <taxon>Gammaproteobacteria</taxon>
        <taxon>Lysobacterales</taxon>
        <taxon>Rhodanobacteraceae</taxon>
        <taxon>Tahibacter</taxon>
    </lineage>
</organism>
<protein>
    <submittedName>
        <fullName evidence="2">Uncharacterized protein</fullName>
    </submittedName>
</protein>
<keyword evidence="1" id="KW-0472">Membrane</keyword>
<sequence length="462" mass="50317">MSESSEPTGEALPTTQARRVAFESLRERTDELELIISGISLLALLSLPGWLLEHWTRLELHAEGQRLQLLSLAFQLGSGLSSTLACAFLLHLGVRAYWVGLIGLKASFPAGIRWQSIRSIGPITAAYHRRTAPDLDASIDAADRVASIVFALVSLVALSMLWIGGLLAALTTLVIVTAQLLGFGEQAVGQFGLYAFLFLTLIALLPVLLLDSPWASRFLPPGPPSVWRRRAVEMAIRFQAMVFPVRLAMPVQLSLESNLPRWTFTVVFLALIFASAALGSLQVRVARQFAVISSYDYFTDSDADAGLRSAHYESLRSERDVLARVPLIPADQVADGHLRVFLPYLPSRDNPVLRQRCAAAADRAQRQACLAALWQASLDDTPVDLAGFVLAERRDLGQRGLQGYLSLNGLAPGQHELRLRWNAAAATTATTASTAGAATTADYRIPFWFSPPFQQDLAPPPG</sequence>
<keyword evidence="1" id="KW-0812">Transmembrane</keyword>